<feature type="region of interest" description="Disordered" evidence="2">
    <location>
        <begin position="632"/>
        <end position="668"/>
    </location>
</feature>
<dbReference type="OrthoDB" id="2976553at2759"/>
<dbReference type="InParanoid" id="A0A2H3CI64"/>
<dbReference type="Proteomes" id="UP000217790">
    <property type="component" value="Unassembled WGS sequence"/>
</dbReference>
<keyword evidence="1" id="KW-0233">DNA recombination</keyword>
<accession>A0A2H3CI64</accession>
<dbReference type="Gene3D" id="1.10.443.10">
    <property type="entry name" value="Intergrase catalytic core"/>
    <property type="match status" value="1"/>
</dbReference>
<evidence type="ECO:0000256" key="2">
    <source>
        <dbReference type="SAM" id="MobiDB-lite"/>
    </source>
</evidence>
<dbReference type="EMBL" id="KZ293728">
    <property type="protein sequence ID" value="PBK81550.1"/>
    <property type="molecule type" value="Genomic_DNA"/>
</dbReference>
<protein>
    <submittedName>
        <fullName evidence="3">Uncharacterized protein</fullName>
    </submittedName>
</protein>
<reference evidence="4" key="1">
    <citation type="journal article" date="2017" name="Nat. Ecol. Evol.">
        <title>Genome expansion and lineage-specific genetic innovations in the forest pathogenic fungi Armillaria.</title>
        <authorList>
            <person name="Sipos G."/>
            <person name="Prasanna A.N."/>
            <person name="Walter M.C."/>
            <person name="O'Connor E."/>
            <person name="Balint B."/>
            <person name="Krizsan K."/>
            <person name="Kiss B."/>
            <person name="Hess J."/>
            <person name="Varga T."/>
            <person name="Slot J."/>
            <person name="Riley R."/>
            <person name="Boka B."/>
            <person name="Rigling D."/>
            <person name="Barry K."/>
            <person name="Lee J."/>
            <person name="Mihaltcheva S."/>
            <person name="LaButti K."/>
            <person name="Lipzen A."/>
            <person name="Waldron R."/>
            <person name="Moloney N.M."/>
            <person name="Sperisen C."/>
            <person name="Kredics L."/>
            <person name="Vagvoelgyi C."/>
            <person name="Patrignani A."/>
            <person name="Fitzpatrick D."/>
            <person name="Nagy I."/>
            <person name="Doyle S."/>
            <person name="Anderson J.B."/>
            <person name="Grigoriev I.V."/>
            <person name="Gueldener U."/>
            <person name="Muensterkoetter M."/>
            <person name="Nagy L.G."/>
        </authorList>
    </citation>
    <scope>NUCLEOTIDE SEQUENCE [LARGE SCALE GENOMIC DNA]</scope>
    <source>
        <strain evidence="4">Ar21-2</strain>
    </source>
</reference>
<dbReference type="OMA" id="SAMAIEM"/>
<feature type="region of interest" description="Disordered" evidence="2">
    <location>
        <begin position="1"/>
        <end position="28"/>
    </location>
</feature>
<organism evidence="3 4">
    <name type="scientific">Armillaria gallica</name>
    <name type="common">Bulbous honey fungus</name>
    <name type="synonym">Armillaria bulbosa</name>
    <dbReference type="NCBI Taxonomy" id="47427"/>
    <lineage>
        <taxon>Eukaryota</taxon>
        <taxon>Fungi</taxon>
        <taxon>Dikarya</taxon>
        <taxon>Basidiomycota</taxon>
        <taxon>Agaricomycotina</taxon>
        <taxon>Agaricomycetes</taxon>
        <taxon>Agaricomycetidae</taxon>
        <taxon>Agaricales</taxon>
        <taxon>Marasmiineae</taxon>
        <taxon>Physalacriaceae</taxon>
        <taxon>Armillaria</taxon>
    </lineage>
</organism>
<keyword evidence="4" id="KW-1185">Reference proteome</keyword>
<evidence type="ECO:0000313" key="3">
    <source>
        <dbReference type="EMBL" id="PBK81550.1"/>
    </source>
</evidence>
<feature type="compositionally biased region" description="Basic residues" evidence="2">
    <location>
        <begin position="632"/>
        <end position="643"/>
    </location>
</feature>
<sequence>MPKEKKTRTSKGSSLQAKASGSRTKRKVVKPITLTSLAQTESETQQKWSQADNTKINYKGYVARAARFLDDMVLAWRKRYSETGVCKDDIDTDLLAQAFDNPPNKYSVTALLNFLTQKCFVEQYGKLTGQGIQAAMVRMWDKMDGQKYAGDNYHFDESTGIVIGNPAHAPSVKEYVKCINTKSSTKGAAAVCHHADAMRIEDLVKIIDYSKHECSSEELEKSTITAQELMQMIKHGLARAFFTLGFTLWMRNFELCGLQACDIEWDLQGPAPYNVPYFRVHLDGCKGWQSKQGWDGPLESNYYNIYAQPNSPDIDMYTYLPQWISLLERCLGCKLEPDDYIFPYCSSNGIIHPKREMTHDMIQNLLNKFSQGAGLKRTYTTHSLHRGGAQYRFMFAPIGRRWSLSVDTLMNYESGHSDALYPILKEADKTFMGDHVLEKPITTAEFCVFADAVLSRPSQSQPTCVCQVHAQVSLSSFVNPTPTHIVGETTPESTPSQMPLPNPESNSSIMTLVVSPRSLEGSASSIGLGLSHRGQAPPIPGVAIPDIGKGPGAWKKAVKQWEEGDPAQGLLPLREWPKEWYTGLQQTKTGAKHGQRKIIGLEFERLGHDDSAFLAEYLEANESVGKLLKILRKRGGRKERKSKNGTPEQRQHSVETPDANNADMDTDG</sequence>
<dbReference type="AlphaFoldDB" id="A0A2H3CI64"/>
<dbReference type="GO" id="GO:0006310">
    <property type="term" value="P:DNA recombination"/>
    <property type="evidence" value="ECO:0007669"/>
    <property type="project" value="UniProtKB-KW"/>
</dbReference>
<dbReference type="GO" id="GO:0015074">
    <property type="term" value="P:DNA integration"/>
    <property type="evidence" value="ECO:0007669"/>
    <property type="project" value="InterPro"/>
</dbReference>
<dbReference type="GO" id="GO:0003677">
    <property type="term" value="F:DNA binding"/>
    <property type="evidence" value="ECO:0007669"/>
    <property type="project" value="InterPro"/>
</dbReference>
<dbReference type="InterPro" id="IPR011010">
    <property type="entry name" value="DNA_brk_join_enz"/>
</dbReference>
<gene>
    <name evidence="3" type="ORF">ARMGADRAFT_1048794</name>
</gene>
<dbReference type="SUPFAM" id="SSF56349">
    <property type="entry name" value="DNA breaking-rejoining enzymes"/>
    <property type="match status" value="1"/>
</dbReference>
<evidence type="ECO:0000256" key="1">
    <source>
        <dbReference type="ARBA" id="ARBA00023172"/>
    </source>
</evidence>
<feature type="compositionally biased region" description="Polar residues" evidence="2">
    <location>
        <begin position="10"/>
        <end position="22"/>
    </location>
</feature>
<dbReference type="InterPro" id="IPR013762">
    <property type="entry name" value="Integrase-like_cat_sf"/>
</dbReference>
<name>A0A2H3CI64_ARMGA</name>
<evidence type="ECO:0000313" key="4">
    <source>
        <dbReference type="Proteomes" id="UP000217790"/>
    </source>
</evidence>
<proteinExistence type="predicted"/>